<keyword evidence="1" id="KW-0812">Transmembrane</keyword>
<name>A0ABU4UR14_9PSEU</name>
<keyword evidence="1" id="KW-0472">Membrane</keyword>
<organism evidence="2 3">
    <name type="scientific">Lentzea sokolovensis</name>
    <dbReference type="NCBI Taxonomy" id="3095429"/>
    <lineage>
        <taxon>Bacteria</taxon>
        <taxon>Bacillati</taxon>
        <taxon>Actinomycetota</taxon>
        <taxon>Actinomycetes</taxon>
        <taxon>Pseudonocardiales</taxon>
        <taxon>Pseudonocardiaceae</taxon>
        <taxon>Lentzea</taxon>
    </lineage>
</organism>
<evidence type="ECO:0000256" key="1">
    <source>
        <dbReference type="SAM" id="Phobius"/>
    </source>
</evidence>
<gene>
    <name evidence="2" type="ORF">SK854_07080</name>
</gene>
<dbReference type="Proteomes" id="UP001285352">
    <property type="component" value="Unassembled WGS sequence"/>
</dbReference>
<reference evidence="2 3" key="1">
    <citation type="submission" date="2023-11" db="EMBL/GenBank/DDBJ databases">
        <title>Lentzea sokolovensis, sp. nov., Lentzea kristufkii, sp. nov., and Lentzea miocenensis, sp. nov., rare actinobacteria from Sokolov Coal Basin, Miocene lacustrine sediment, Czech Republic.</title>
        <authorList>
            <person name="Lara A."/>
            <person name="Kotroba L."/>
            <person name="Nouioui I."/>
            <person name="Neumann-Schaal M."/>
            <person name="Mast Y."/>
            <person name="Chronakova A."/>
        </authorList>
    </citation>
    <scope>NUCLEOTIDE SEQUENCE [LARGE SCALE GENOMIC DNA]</scope>
    <source>
        <strain evidence="2 3">BCCO 10_0061</strain>
    </source>
</reference>
<protein>
    <submittedName>
        <fullName evidence="2">Uncharacterized protein</fullName>
    </submittedName>
</protein>
<sequence length="80" mass="8621">MRTPQIPRTHRSLECVPFPTQLARTAVLALLLVFVLVLLGRGYDATTCLALAAGLGVLSVQVGHGFGRPARTWPQVTLAR</sequence>
<dbReference type="RefSeq" id="WP_319974180.1">
    <property type="nucleotide sequence ID" value="NZ_JAXAVU010000004.1"/>
</dbReference>
<dbReference type="EMBL" id="JAXAVU010000004">
    <property type="protein sequence ID" value="MDX8141864.1"/>
    <property type="molecule type" value="Genomic_DNA"/>
</dbReference>
<feature type="transmembrane region" description="Helical" evidence="1">
    <location>
        <begin position="21"/>
        <end position="43"/>
    </location>
</feature>
<evidence type="ECO:0000313" key="3">
    <source>
        <dbReference type="Proteomes" id="UP001285352"/>
    </source>
</evidence>
<comment type="caution">
    <text evidence="2">The sequence shown here is derived from an EMBL/GenBank/DDBJ whole genome shotgun (WGS) entry which is preliminary data.</text>
</comment>
<proteinExistence type="predicted"/>
<keyword evidence="3" id="KW-1185">Reference proteome</keyword>
<feature type="transmembrane region" description="Helical" evidence="1">
    <location>
        <begin position="49"/>
        <end position="67"/>
    </location>
</feature>
<evidence type="ECO:0000313" key="2">
    <source>
        <dbReference type="EMBL" id="MDX8141864.1"/>
    </source>
</evidence>
<keyword evidence="1" id="KW-1133">Transmembrane helix</keyword>
<accession>A0ABU4UR14</accession>